<dbReference type="InterPro" id="IPR011701">
    <property type="entry name" value="MFS"/>
</dbReference>
<dbReference type="InterPro" id="IPR020846">
    <property type="entry name" value="MFS_dom"/>
</dbReference>
<protein>
    <submittedName>
        <fullName evidence="8">CIC11C00000000329</fullName>
    </submittedName>
</protein>
<evidence type="ECO:0000256" key="6">
    <source>
        <dbReference type="SAM" id="Phobius"/>
    </source>
</evidence>
<keyword evidence="4 6" id="KW-1133">Transmembrane helix</keyword>
<evidence type="ECO:0000256" key="4">
    <source>
        <dbReference type="ARBA" id="ARBA00022989"/>
    </source>
</evidence>
<evidence type="ECO:0000313" key="9">
    <source>
        <dbReference type="Proteomes" id="UP000182334"/>
    </source>
</evidence>
<feature type="transmembrane region" description="Helical" evidence="6">
    <location>
        <begin position="367"/>
        <end position="389"/>
    </location>
</feature>
<evidence type="ECO:0000256" key="5">
    <source>
        <dbReference type="ARBA" id="ARBA00023136"/>
    </source>
</evidence>
<evidence type="ECO:0000256" key="2">
    <source>
        <dbReference type="ARBA" id="ARBA00022448"/>
    </source>
</evidence>
<dbReference type="SUPFAM" id="SSF103473">
    <property type="entry name" value="MFS general substrate transporter"/>
    <property type="match status" value="1"/>
</dbReference>
<feature type="domain" description="Major facilitator superfamily (MFS) profile" evidence="7">
    <location>
        <begin position="49"/>
        <end position="457"/>
    </location>
</feature>
<dbReference type="InterPro" id="IPR036259">
    <property type="entry name" value="MFS_trans_sf"/>
</dbReference>
<dbReference type="Proteomes" id="UP000182334">
    <property type="component" value="Chromosome II"/>
</dbReference>
<sequence length="487" mass="54265">MSQTEVNSTEKVPQVSVVESDVSTIDYESIVPCDPIAEKKLVHKFDWRLMPLFCAAYFFSALDRSNVGNAKVAGMTTDIGITAQQYSNANSLVYASYLPTMLPGLWLFRTFKKPRYFIGGMVMAWSIVSLCHMFANNYGDFVALRILLGFFEGPYFSCMSFICTDYYFPHEFARRTSFFFVGSALSGAFGGLIATGITKIHSGSLASWRYLFLIEGLLSFVVGVLVFVFLPDSPNKLIDTEEERAVFENRTLRRKHIEGDHGFNLKEFISVFDFKTACSVLIQFCQDISLYGFSVFLPSILHTHLGYDTLKSQYLTVPVYIFAALCSMGIAEISDRFRMRGPLIIITNFFAIAAYAMLGTVKNAGVLYFALYLICVPLYMGPGLNESWIANNTAPTFKRGCAIGMNQTLGNIAGAIAPQVFNGPPDYTLGTDFTLGCLCVSSATAGLLSLYYLRRNKINQRIVDSGTDDRKKSRTIGDDSPEFKFMI</sequence>
<keyword evidence="3 6" id="KW-0812">Transmembrane</keyword>
<dbReference type="EMBL" id="LT635757">
    <property type="protein sequence ID" value="SGZ51001.1"/>
    <property type="molecule type" value="Genomic_DNA"/>
</dbReference>
<feature type="transmembrane region" description="Helical" evidence="6">
    <location>
        <begin position="433"/>
        <end position="453"/>
    </location>
</feature>
<dbReference type="PROSITE" id="PS50850">
    <property type="entry name" value="MFS"/>
    <property type="match status" value="1"/>
</dbReference>
<dbReference type="OrthoDB" id="2985014at2759"/>
<dbReference type="GO" id="GO:0022857">
    <property type="term" value="F:transmembrane transporter activity"/>
    <property type="evidence" value="ECO:0007669"/>
    <property type="project" value="InterPro"/>
</dbReference>
<evidence type="ECO:0000259" key="7">
    <source>
        <dbReference type="PROSITE" id="PS50850"/>
    </source>
</evidence>
<dbReference type="PANTHER" id="PTHR43791">
    <property type="entry name" value="PERMEASE-RELATED"/>
    <property type="match status" value="1"/>
</dbReference>
<dbReference type="GO" id="GO:0016020">
    <property type="term" value="C:membrane"/>
    <property type="evidence" value="ECO:0007669"/>
    <property type="project" value="UniProtKB-SubCell"/>
</dbReference>
<evidence type="ECO:0000256" key="1">
    <source>
        <dbReference type="ARBA" id="ARBA00004141"/>
    </source>
</evidence>
<dbReference type="STRING" id="45354.A0A1L0BHY4"/>
<proteinExistence type="predicted"/>
<reference evidence="8 9" key="1">
    <citation type="submission" date="2016-10" db="EMBL/GenBank/DDBJ databases">
        <authorList>
            <person name="de Groot N.N."/>
        </authorList>
    </citation>
    <scope>NUCLEOTIDE SEQUENCE [LARGE SCALE GENOMIC DNA]</scope>
    <source>
        <strain evidence="8 9">CBS 141442</strain>
    </source>
</reference>
<dbReference type="AlphaFoldDB" id="A0A1L0BHY4"/>
<evidence type="ECO:0000313" key="8">
    <source>
        <dbReference type="EMBL" id="SGZ51001.1"/>
    </source>
</evidence>
<dbReference type="Pfam" id="PF07690">
    <property type="entry name" value="MFS_1"/>
    <property type="match status" value="1"/>
</dbReference>
<organism evidence="8 9">
    <name type="scientific">Sungouiella intermedia</name>
    <dbReference type="NCBI Taxonomy" id="45354"/>
    <lineage>
        <taxon>Eukaryota</taxon>
        <taxon>Fungi</taxon>
        <taxon>Dikarya</taxon>
        <taxon>Ascomycota</taxon>
        <taxon>Saccharomycotina</taxon>
        <taxon>Pichiomycetes</taxon>
        <taxon>Metschnikowiaceae</taxon>
        <taxon>Sungouiella</taxon>
    </lineage>
</organism>
<name>A0A1L0BHY4_9ASCO</name>
<keyword evidence="9" id="KW-1185">Reference proteome</keyword>
<feature type="transmembrane region" description="Helical" evidence="6">
    <location>
        <begin position="343"/>
        <end position="361"/>
    </location>
</feature>
<feature type="transmembrane region" description="Helical" evidence="6">
    <location>
        <begin position="176"/>
        <end position="198"/>
    </location>
</feature>
<comment type="subcellular location">
    <subcellularLocation>
        <location evidence="1">Membrane</location>
        <topology evidence="1">Multi-pass membrane protein</topology>
    </subcellularLocation>
</comment>
<keyword evidence="2" id="KW-0813">Transport</keyword>
<gene>
    <name evidence="8" type="ORF">SAMEA4029010_CIC11G00000000329</name>
</gene>
<accession>A0A1L0BHY4</accession>
<feature type="transmembrane region" description="Helical" evidence="6">
    <location>
        <begin position="141"/>
        <end position="164"/>
    </location>
</feature>
<dbReference type="PANTHER" id="PTHR43791:SF24">
    <property type="entry name" value="NICOTINIC ACID PLASMA MEMBRANE TRANSPORTER"/>
    <property type="match status" value="1"/>
</dbReference>
<feature type="transmembrane region" description="Helical" evidence="6">
    <location>
        <begin position="116"/>
        <end position="135"/>
    </location>
</feature>
<evidence type="ECO:0000256" key="3">
    <source>
        <dbReference type="ARBA" id="ARBA00022692"/>
    </source>
</evidence>
<feature type="transmembrane region" description="Helical" evidence="6">
    <location>
        <begin position="210"/>
        <end position="230"/>
    </location>
</feature>
<keyword evidence="5 6" id="KW-0472">Membrane</keyword>
<feature type="transmembrane region" description="Helical" evidence="6">
    <location>
        <begin position="313"/>
        <end position="331"/>
    </location>
</feature>
<dbReference type="Gene3D" id="1.20.1250.20">
    <property type="entry name" value="MFS general substrate transporter like domains"/>
    <property type="match status" value="2"/>
</dbReference>